<dbReference type="Gene3D" id="3.90.190.10">
    <property type="entry name" value="Protein tyrosine phosphatase superfamily"/>
    <property type="match status" value="1"/>
</dbReference>
<dbReference type="SUPFAM" id="SSF52799">
    <property type="entry name" value="(Phosphotyrosine protein) phosphatases II"/>
    <property type="match status" value="1"/>
</dbReference>
<dbReference type="InterPro" id="IPR052782">
    <property type="entry name" value="Oocyte-zygote_transition_reg"/>
</dbReference>
<name>A0A3F3IKR0_SALER</name>
<proteinExistence type="predicted"/>
<dbReference type="Proteomes" id="UP000852880">
    <property type="component" value="Unassembled WGS sequence"/>
</dbReference>
<dbReference type="PANTHER" id="PTHR46163:SF5">
    <property type="entry name" value="TYROSINE-PROTEIN PHOSPHATASE"/>
    <property type="match status" value="1"/>
</dbReference>
<dbReference type="PROSITE" id="PS50056">
    <property type="entry name" value="TYR_PHOSPHATASE_2"/>
    <property type="match status" value="1"/>
</dbReference>
<dbReference type="InterPro" id="IPR003595">
    <property type="entry name" value="Tyr_Pase_cat"/>
</dbReference>
<gene>
    <name evidence="3" type="ORF">BH006_06835</name>
</gene>
<reference evidence="3" key="1">
    <citation type="submission" date="2016-09" db="EMBL/GenBank/DDBJ databases">
        <title>Whole Genome Sequencing of Salmonella enterica subsp. enterica serovar Nottingham.</title>
        <authorList>
            <person name="Zheng J."/>
            <person name="Wang H."/>
        </authorList>
    </citation>
    <scope>NUCLEOTIDE SEQUENCE [LARGE SCALE GENOMIC DNA]</scope>
    <source>
        <strain evidence="3">CFSAN055411</strain>
    </source>
</reference>
<dbReference type="GO" id="GO:0004725">
    <property type="term" value="F:protein tyrosine phosphatase activity"/>
    <property type="evidence" value="ECO:0007669"/>
    <property type="project" value="InterPro"/>
</dbReference>
<dbReference type="EMBL" id="MJEL01000054">
    <property type="protein sequence ID" value="OEH95563.1"/>
    <property type="molecule type" value="Genomic_DNA"/>
</dbReference>
<evidence type="ECO:0000313" key="3">
    <source>
        <dbReference type="EMBL" id="OEH95563.1"/>
    </source>
</evidence>
<dbReference type="SMART" id="SM00194">
    <property type="entry name" value="PTPc"/>
    <property type="match status" value="1"/>
</dbReference>
<organism evidence="3">
    <name type="scientific">Salmonella enterica</name>
    <name type="common">Salmonella choleraesuis</name>
    <dbReference type="NCBI Taxonomy" id="28901"/>
    <lineage>
        <taxon>Bacteria</taxon>
        <taxon>Pseudomonadati</taxon>
        <taxon>Pseudomonadota</taxon>
        <taxon>Gammaproteobacteria</taxon>
        <taxon>Enterobacterales</taxon>
        <taxon>Enterobacteriaceae</taxon>
        <taxon>Salmonella</taxon>
    </lineage>
</organism>
<sequence>MLVHTEHRYRTPNSDPRFLVTVRLRGILTESFRYYASRMTGAVNVRTRPVTGEHIIAAECPTRECLFEYYAMLLQEKIQTVFILCDPAEFISGRQLDYYSVDFSEYKHGGWLQVTGRETGRQPLSGLQVHYYTMYLNMNQGALNHTVNVVKLAGWQDGRGITCEQLSDWVDLVRYYINGPFVVHCSAGRGRTGVTLAALHLRENPNSRPETVCSLMSQNRGVGMPQTPVQKELLKAYARDLRRRARGRCTVM</sequence>
<evidence type="ECO:0008006" key="4">
    <source>
        <dbReference type="Google" id="ProtNLM"/>
    </source>
</evidence>
<dbReference type="PRINTS" id="PR00700">
    <property type="entry name" value="PRTYPHPHTASE"/>
</dbReference>
<dbReference type="InterPro" id="IPR016130">
    <property type="entry name" value="Tyr_Pase_AS"/>
</dbReference>
<feature type="domain" description="Tyrosine specific protein phosphatases" evidence="2">
    <location>
        <begin position="167"/>
        <end position="222"/>
    </location>
</feature>
<dbReference type="InterPro" id="IPR000387">
    <property type="entry name" value="Tyr_Pase_dom"/>
</dbReference>
<dbReference type="Pfam" id="PF00102">
    <property type="entry name" value="Y_phosphatase"/>
    <property type="match status" value="1"/>
</dbReference>
<dbReference type="InterPro" id="IPR029021">
    <property type="entry name" value="Prot-tyrosine_phosphatase-like"/>
</dbReference>
<dbReference type="RefSeq" id="WP_069721849.1">
    <property type="nucleotide sequence ID" value="NZ_MJEL01000054.1"/>
</dbReference>
<feature type="domain" description="Tyrosine-protein phosphatase" evidence="1">
    <location>
        <begin position="1"/>
        <end position="197"/>
    </location>
</feature>
<accession>A0A3F3IKR0</accession>
<evidence type="ECO:0000259" key="1">
    <source>
        <dbReference type="PROSITE" id="PS50055"/>
    </source>
</evidence>
<dbReference type="PROSITE" id="PS50055">
    <property type="entry name" value="TYR_PHOSPHATASE_PTP"/>
    <property type="match status" value="1"/>
</dbReference>
<dbReference type="PANTHER" id="PTHR46163">
    <property type="entry name" value="TYROSINE-PROTEIN PHOSPHATASE-RELATED"/>
    <property type="match status" value="1"/>
</dbReference>
<dbReference type="InterPro" id="IPR000242">
    <property type="entry name" value="PTP_cat"/>
</dbReference>
<comment type="caution">
    <text evidence="3">The sequence shown here is derived from an EMBL/GenBank/DDBJ whole genome shotgun (WGS) entry which is preliminary data.</text>
</comment>
<dbReference type="PROSITE" id="PS00383">
    <property type="entry name" value="TYR_PHOSPHATASE_1"/>
    <property type="match status" value="1"/>
</dbReference>
<dbReference type="AlphaFoldDB" id="A0A3F3IKR0"/>
<dbReference type="SMART" id="SM00404">
    <property type="entry name" value="PTPc_motif"/>
    <property type="match status" value="1"/>
</dbReference>
<evidence type="ECO:0000259" key="2">
    <source>
        <dbReference type="PROSITE" id="PS50056"/>
    </source>
</evidence>
<protein>
    <recommendedName>
        <fullName evidence="4">Tyrosine specific protein phosphatases domain-containing protein</fullName>
    </recommendedName>
</protein>